<dbReference type="InterPro" id="IPR007757">
    <property type="entry name" value="MT-A70-like"/>
</dbReference>
<name>A0AAF0J5V2_9BASI</name>
<dbReference type="PROSITE" id="PS51143">
    <property type="entry name" value="MT_A70"/>
    <property type="match status" value="1"/>
</dbReference>
<reference evidence="2" key="1">
    <citation type="submission" date="2023-03" db="EMBL/GenBank/DDBJ databases">
        <title>Mating type loci evolution in Malassezia.</title>
        <authorList>
            <person name="Coelho M.A."/>
        </authorList>
    </citation>
    <scope>NUCLEOTIDE SEQUENCE</scope>
    <source>
        <strain evidence="2">CBS 11721</strain>
    </source>
</reference>
<keyword evidence="3" id="KW-1185">Reference proteome</keyword>
<gene>
    <name evidence="2" type="ORF">MCUN1_000644</name>
</gene>
<evidence type="ECO:0000313" key="2">
    <source>
        <dbReference type="EMBL" id="WFD33824.1"/>
    </source>
</evidence>
<proteinExistence type="inferred from homology"/>
<evidence type="ECO:0000256" key="1">
    <source>
        <dbReference type="PROSITE-ProRule" id="PRU00489"/>
    </source>
</evidence>
<sequence>MDPPWPNKSVERASGTYATVTDIYDMWRLRPVLETLVHDDVLVAVWVTNHPKVQDFCKNKFLPGFGLHVIAEWAWLKVAV</sequence>
<organism evidence="2 3">
    <name type="scientific">Malassezia cuniculi</name>
    <dbReference type="NCBI Taxonomy" id="948313"/>
    <lineage>
        <taxon>Eukaryota</taxon>
        <taxon>Fungi</taxon>
        <taxon>Dikarya</taxon>
        <taxon>Basidiomycota</taxon>
        <taxon>Ustilaginomycotina</taxon>
        <taxon>Malasseziomycetes</taxon>
        <taxon>Malasseziales</taxon>
        <taxon>Malasseziaceae</taxon>
        <taxon>Malassezia</taxon>
    </lineage>
</organism>
<protein>
    <submittedName>
        <fullName evidence="2">Uncharacterized protein</fullName>
    </submittedName>
</protein>
<dbReference type="EMBL" id="CP119877">
    <property type="protein sequence ID" value="WFD33824.1"/>
    <property type="molecule type" value="Genomic_DNA"/>
</dbReference>
<dbReference type="AlphaFoldDB" id="A0AAF0J5V2"/>
<evidence type="ECO:0000313" key="3">
    <source>
        <dbReference type="Proteomes" id="UP001219933"/>
    </source>
</evidence>
<accession>A0AAF0J5V2</accession>
<dbReference type="Pfam" id="PF05063">
    <property type="entry name" value="MT-A70"/>
    <property type="match status" value="1"/>
</dbReference>
<dbReference type="Proteomes" id="UP001219933">
    <property type="component" value="Chromosome 1"/>
</dbReference>
<comment type="similarity">
    <text evidence="1">Belongs to the MT-A70-like family.</text>
</comment>